<dbReference type="AlphaFoldDB" id="A0ABD0NDL1"/>
<evidence type="ECO:0000256" key="2">
    <source>
        <dbReference type="ARBA" id="ARBA00023136"/>
    </source>
</evidence>
<name>A0ABD0NDL1_CIRMR</name>
<evidence type="ECO:0008006" key="6">
    <source>
        <dbReference type="Google" id="ProtNLM"/>
    </source>
</evidence>
<feature type="compositionally biased region" description="Polar residues" evidence="3">
    <location>
        <begin position="30"/>
        <end position="41"/>
    </location>
</feature>
<dbReference type="Proteomes" id="UP001529510">
    <property type="component" value="Unassembled WGS sequence"/>
</dbReference>
<reference evidence="4 5" key="1">
    <citation type="submission" date="2024-05" db="EMBL/GenBank/DDBJ databases">
        <title>Genome sequencing and assembly of Indian major carp, Cirrhinus mrigala (Hamilton, 1822).</title>
        <authorList>
            <person name="Mohindra V."/>
            <person name="Chowdhury L.M."/>
            <person name="Lal K."/>
            <person name="Jena J.K."/>
        </authorList>
    </citation>
    <scope>NUCLEOTIDE SEQUENCE [LARGE SCALE GENOMIC DNA]</scope>
    <source>
        <strain evidence="4">CM1030</strain>
        <tissue evidence="4">Blood</tissue>
    </source>
</reference>
<dbReference type="GO" id="GO:0016020">
    <property type="term" value="C:membrane"/>
    <property type="evidence" value="ECO:0007669"/>
    <property type="project" value="UniProtKB-SubCell"/>
</dbReference>
<dbReference type="PROSITE" id="PS00232">
    <property type="entry name" value="CADHERIN_1"/>
    <property type="match status" value="1"/>
</dbReference>
<feature type="region of interest" description="Disordered" evidence="3">
    <location>
        <begin position="27"/>
        <end position="50"/>
    </location>
</feature>
<comment type="subcellular location">
    <subcellularLocation>
        <location evidence="1">Membrane</location>
    </subcellularLocation>
</comment>
<feature type="non-terminal residue" evidence="4">
    <location>
        <position position="50"/>
    </location>
</feature>
<keyword evidence="5" id="KW-1185">Reference proteome</keyword>
<sequence>VDFDVLDKKTGATVDKTLSFNVEIKDKNDNSPMFTPTNTIRVSVPENTVE</sequence>
<evidence type="ECO:0000313" key="5">
    <source>
        <dbReference type="Proteomes" id="UP001529510"/>
    </source>
</evidence>
<feature type="non-terminal residue" evidence="4">
    <location>
        <position position="1"/>
    </location>
</feature>
<proteinExistence type="predicted"/>
<evidence type="ECO:0000313" key="4">
    <source>
        <dbReference type="EMBL" id="KAL0159151.1"/>
    </source>
</evidence>
<evidence type="ECO:0000256" key="3">
    <source>
        <dbReference type="SAM" id="MobiDB-lite"/>
    </source>
</evidence>
<protein>
    <recommendedName>
        <fullName evidence="6">Cadherin domain-containing protein</fullName>
    </recommendedName>
</protein>
<organism evidence="4 5">
    <name type="scientific">Cirrhinus mrigala</name>
    <name type="common">Mrigala</name>
    <dbReference type="NCBI Taxonomy" id="683832"/>
    <lineage>
        <taxon>Eukaryota</taxon>
        <taxon>Metazoa</taxon>
        <taxon>Chordata</taxon>
        <taxon>Craniata</taxon>
        <taxon>Vertebrata</taxon>
        <taxon>Euteleostomi</taxon>
        <taxon>Actinopterygii</taxon>
        <taxon>Neopterygii</taxon>
        <taxon>Teleostei</taxon>
        <taxon>Ostariophysi</taxon>
        <taxon>Cypriniformes</taxon>
        <taxon>Cyprinidae</taxon>
        <taxon>Labeoninae</taxon>
        <taxon>Labeonini</taxon>
        <taxon>Cirrhinus</taxon>
    </lineage>
</organism>
<evidence type="ECO:0000256" key="1">
    <source>
        <dbReference type="ARBA" id="ARBA00004370"/>
    </source>
</evidence>
<gene>
    <name evidence="4" type="ORF">M9458_047227</name>
</gene>
<dbReference type="InterPro" id="IPR020894">
    <property type="entry name" value="Cadherin_CS"/>
</dbReference>
<dbReference type="EMBL" id="JAMKFB020000023">
    <property type="protein sequence ID" value="KAL0159151.1"/>
    <property type="molecule type" value="Genomic_DNA"/>
</dbReference>
<comment type="caution">
    <text evidence="4">The sequence shown here is derived from an EMBL/GenBank/DDBJ whole genome shotgun (WGS) entry which is preliminary data.</text>
</comment>
<keyword evidence="2" id="KW-0472">Membrane</keyword>
<accession>A0ABD0NDL1</accession>